<name>N1V829_9MICC</name>
<dbReference type="InterPro" id="IPR000644">
    <property type="entry name" value="CBS_dom"/>
</dbReference>
<dbReference type="InterPro" id="IPR051257">
    <property type="entry name" value="Diverse_CBS-Domain"/>
</dbReference>
<dbReference type="SUPFAM" id="SSF51206">
    <property type="entry name" value="cAMP-binding domain-like"/>
    <property type="match status" value="1"/>
</dbReference>
<organism evidence="3 4">
    <name type="scientific">Arthrobacter crystallopoietes BAB-32</name>
    <dbReference type="NCBI Taxonomy" id="1246476"/>
    <lineage>
        <taxon>Bacteria</taxon>
        <taxon>Bacillati</taxon>
        <taxon>Actinomycetota</taxon>
        <taxon>Actinomycetes</taxon>
        <taxon>Micrococcales</taxon>
        <taxon>Micrococcaceae</taxon>
        <taxon>Crystallibacter</taxon>
    </lineage>
</organism>
<dbReference type="InterPro" id="IPR014710">
    <property type="entry name" value="RmlC-like_jellyroll"/>
</dbReference>
<sequence>MKEFIEFLGSQSPYDRLDAEDLARLAATVEVEFFSSGEWVIPAGAPSLNHIFVVRTGSVEVVDRGRAVDVLGPGDTFGHISVFSGLPPPLAVRALEDTLCYRLPDPRNVVNQPEHLQFSHYNALADRQRLIESGGAPSRLERSVVDSMRPLMWCRPDVTVRQAARSLTERRESAAVLRVGSALAIVTDDDFRREVATGNVGLDEPVSRIASLPAASVPSDSTVWATYLKMVDRGLHHMVVSTRAGRPIGIVDAIDLIASDIRHPLVVRRAVAEAKSMAELDEACRLMRSTMVELWDAEVTSTHLAAVRAAMIDAVSWGPCLCRQRQRQGPHGFGMLVQAFRKGSCCRRLDACSTMSTLSGATGWQASRVCMVHPWKGGMPAR</sequence>
<evidence type="ECO:0000256" key="1">
    <source>
        <dbReference type="ARBA" id="ARBA00023122"/>
    </source>
</evidence>
<protein>
    <submittedName>
        <fullName evidence="3">Cyclic-nucleotide signal transduction protein</fullName>
    </submittedName>
</protein>
<dbReference type="Pfam" id="PF00571">
    <property type="entry name" value="CBS"/>
    <property type="match status" value="1"/>
</dbReference>
<dbReference type="Proteomes" id="UP000010729">
    <property type="component" value="Unassembled WGS sequence"/>
</dbReference>
<evidence type="ECO:0000259" key="2">
    <source>
        <dbReference type="PROSITE" id="PS50042"/>
    </source>
</evidence>
<dbReference type="Pfam" id="PF00027">
    <property type="entry name" value="cNMP_binding"/>
    <property type="match status" value="1"/>
</dbReference>
<dbReference type="InterPro" id="IPR046342">
    <property type="entry name" value="CBS_dom_sf"/>
</dbReference>
<dbReference type="EMBL" id="ANPE02000020">
    <property type="protein sequence ID" value="EMY36159.1"/>
    <property type="molecule type" value="Genomic_DNA"/>
</dbReference>
<dbReference type="PANTHER" id="PTHR43080">
    <property type="entry name" value="CBS DOMAIN-CONTAINING PROTEIN CBSX3, MITOCHONDRIAL"/>
    <property type="match status" value="1"/>
</dbReference>
<comment type="caution">
    <text evidence="3">The sequence shown here is derived from an EMBL/GenBank/DDBJ whole genome shotgun (WGS) entry which is preliminary data.</text>
</comment>
<dbReference type="Gene3D" id="2.60.120.10">
    <property type="entry name" value="Jelly Rolls"/>
    <property type="match status" value="1"/>
</dbReference>
<reference evidence="3 4" key="1">
    <citation type="journal article" date="2013" name="Genome Announc.">
        <title>Draft Genome Sequence of Arthrobacter crystallopoietes Strain BAB-32, Revealing Genes for Bioremediation.</title>
        <authorList>
            <person name="Joshi M.N."/>
            <person name="Pandit A.S."/>
            <person name="Sharma A."/>
            <person name="Pandya R.V."/>
            <person name="Desai S.M."/>
            <person name="Saxena A.K."/>
            <person name="Bagatharia S.B."/>
        </authorList>
    </citation>
    <scope>NUCLEOTIDE SEQUENCE [LARGE SCALE GENOMIC DNA]</scope>
    <source>
        <strain evidence="3 4">BAB-32</strain>
    </source>
</reference>
<keyword evidence="4" id="KW-1185">Reference proteome</keyword>
<dbReference type="PANTHER" id="PTHR43080:SF2">
    <property type="entry name" value="CBS DOMAIN-CONTAINING PROTEIN"/>
    <property type="match status" value="1"/>
</dbReference>
<evidence type="ECO:0000313" key="4">
    <source>
        <dbReference type="Proteomes" id="UP000010729"/>
    </source>
</evidence>
<gene>
    <name evidence="3" type="ORF">D477_000505</name>
</gene>
<feature type="domain" description="Cyclic nucleotide-binding" evidence="2">
    <location>
        <begin position="13"/>
        <end position="103"/>
    </location>
</feature>
<dbReference type="SMART" id="SM00100">
    <property type="entry name" value="cNMP"/>
    <property type="match status" value="1"/>
</dbReference>
<proteinExistence type="predicted"/>
<dbReference type="PROSITE" id="PS50042">
    <property type="entry name" value="CNMP_BINDING_3"/>
    <property type="match status" value="1"/>
</dbReference>
<dbReference type="AlphaFoldDB" id="N1V829"/>
<dbReference type="InterPro" id="IPR018490">
    <property type="entry name" value="cNMP-bd_dom_sf"/>
</dbReference>
<accession>N1V829</accession>
<dbReference type="CDD" id="cd00038">
    <property type="entry name" value="CAP_ED"/>
    <property type="match status" value="1"/>
</dbReference>
<dbReference type="RefSeq" id="WP_005266159.1">
    <property type="nucleotide sequence ID" value="NZ_ANPE02000020.1"/>
</dbReference>
<dbReference type="InterPro" id="IPR000595">
    <property type="entry name" value="cNMP-bd_dom"/>
</dbReference>
<dbReference type="Gene3D" id="3.10.580.10">
    <property type="entry name" value="CBS-domain"/>
    <property type="match status" value="1"/>
</dbReference>
<dbReference type="SUPFAM" id="SSF54631">
    <property type="entry name" value="CBS-domain pair"/>
    <property type="match status" value="1"/>
</dbReference>
<evidence type="ECO:0000313" key="3">
    <source>
        <dbReference type="EMBL" id="EMY36159.1"/>
    </source>
</evidence>
<keyword evidence="1" id="KW-0129">CBS domain</keyword>